<dbReference type="PROSITE" id="PS01240">
    <property type="entry name" value="PNP_MTAP_2"/>
    <property type="match status" value="1"/>
</dbReference>
<feature type="binding site" evidence="3">
    <location>
        <begin position="50"/>
        <end position="51"/>
    </location>
    <ligand>
        <name>phosphate</name>
        <dbReference type="ChEBI" id="CHEBI:43474"/>
    </ligand>
</feature>
<dbReference type="OrthoDB" id="1523230at2"/>
<dbReference type="RefSeq" id="WP_022986223.1">
    <property type="nucleotide sequence ID" value="NZ_CAXGPP010000045.1"/>
</dbReference>
<dbReference type="EC" id="2.4.2.1" evidence="3"/>
<keyword evidence="1 3" id="KW-0328">Glycosyltransferase</keyword>
<dbReference type="Pfam" id="PF01048">
    <property type="entry name" value="PNP_UDP_1"/>
    <property type="match status" value="1"/>
</dbReference>
<comment type="caution">
    <text evidence="3">Lacks conserved residue(s) required for the propagation of feature annotation.</text>
</comment>
<feature type="domain" description="Nucleoside phosphorylase" evidence="4">
    <location>
        <begin position="3"/>
        <end position="240"/>
    </location>
</feature>
<keyword evidence="2 3" id="KW-0808">Transferase</keyword>
<keyword evidence="3" id="KW-0660">Purine salvage</keyword>
<evidence type="ECO:0000259" key="4">
    <source>
        <dbReference type="Pfam" id="PF01048"/>
    </source>
</evidence>
<comment type="caution">
    <text evidence="5">The sequence shown here is derived from an EMBL/GenBank/DDBJ whole genome shotgun (WGS) entry which is preliminary data.</text>
</comment>
<dbReference type="HAMAP" id="MF_01963">
    <property type="entry name" value="MTAP"/>
    <property type="match status" value="1"/>
</dbReference>
<feature type="binding site" evidence="3">
    <location>
        <position position="8"/>
    </location>
    <ligand>
        <name>phosphate</name>
        <dbReference type="ChEBI" id="CHEBI:43474"/>
    </ligand>
</feature>
<organism evidence="5 6">
    <name type="scientific">Alcanivorax profundi</name>
    <dbReference type="NCBI Taxonomy" id="2338368"/>
    <lineage>
        <taxon>Bacteria</taxon>
        <taxon>Pseudomonadati</taxon>
        <taxon>Pseudomonadota</taxon>
        <taxon>Gammaproteobacteria</taxon>
        <taxon>Oceanospirillales</taxon>
        <taxon>Alcanivoracaceae</taxon>
        <taxon>Alcanivorax</taxon>
    </lineage>
</organism>
<dbReference type="GO" id="GO:0005829">
    <property type="term" value="C:cytosol"/>
    <property type="evidence" value="ECO:0007669"/>
    <property type="project" value="TreeGrafter"/>
</dbReference>
<keyword evidence="6" id="KW-1185">Reference proteome</keyword>
<dbReference type="PANTHER" id="PTHR42679:SF2">
    <property type="entry name" value="S-METHYL-5'-THIOADENOSINE PHOSPHORYLASE"/>
    <property type="match status" value="1"/>
</dbReference>
<comment type="pathway">
    <text evidence="3">Purine metabolism; purine nucleoside salvage.</text>
</comment>
<protein>
    <recommendedName>
        <fullName evidence="3">Purine nucleoside phosphorylase</fullName>
        <shortName evidence="3">PNP</shortName>
        <ecNumber evidence="3">2.4.2.1</ecNumber>
    </recommendedName>
</protein>
<dbReference type="InterPro" id="IPR035994">
    <property type="entry name" value="Nucleoside_phosphorylase_sf"/>
</dbReference>
<dbReference type="Gene3D" id="3.40.50.1580">
    <property type="entry name" value="Nucleoside phosphorylase domain"/>
    <property type="match status" value="1"/>
</dbReference>
<dbReference type="AlphaFoldDB" id="A0A418Y2B3"/>
<name>A0A418Y2B3_9GAMM</name>
<dbReference type="UniPathway" id="UPA00606"/>
<feature type="site" description="Important for substrate specificity" evidence="3">
    <location>
        <position position="165"/>
    </location>
</feature>
<accession>A0A418Y2B3</accession>
<comment type="catalytic activity">
    <reaction evidence="3">
        <text>a purine D-ribonucleoside + phosphate = a purine nucleobase + alpha-D-ribose 1-phosphate</text>
        <dbReference type="Rhea" id="RHEA:19805"/>
        <dbReference type="ChEBI" id="CHEBI:26386"/>
        <dbReference type="ChEBI" id="CHEBI:43474"/>
        <dbReference type="ChEBI" id="CHEBI:57720"/>
        <dbReference type="ChEBI" id="CHEBI:142355"/>
        <dbReference type="EC" id="2.4.2.1"/>
    </reaction>
</comment>
<dbReference type="GO" id="GO:0019509">
    <property type="term" value="P:L-methionine salvage from methylthioadenosine"/>
    <property type="evidence" value="ECO:0007669"/>
    <property type="project" value="TreeGrafter"/>
</dbReference>
<feature type="binding site" evidence="3">
    <location>
        <position position="184"/>
    </location>
    <ligand>
        <name>phosphate</name>
        <dbReference type="ChEBI" id="CHEBI:43474"/>
    </ligand>
</feature>
<dbReference type="GO" id="GO:0017061">
    <property type="term" value="F:S-methyl-5-thioadenosine phosphorylase activity"/>
    <property type="evidence" value="ECO:0007669"/>
    <property type="project" value="InterPro"/>
</dbReference>
<dbReference type="InterPro" id="IPR018099">
    <property type="entry name" value="Purine_phosphorylase-2_CS"/>
</dbReference>
<evidence type="ECO:0000313" key="6">
    <source>
        <dbReference type="Proteomes" id="UP000283734"/>
    </source>
</evidence>
<evidence type="ECO:0000256" key="3">
    <source>
        <dbReference type="HAMAP-Rule" id="MF_01963"/>
    </source>
</evidence>
<proteinExistence type="inferred from homology"/>
<dbReference type="PANTHER" id="PTHR42679">
    <property type="entry name" value="S-METHYL-5'-THIOADENOSINE PHOSPHORYLASE"/>
    <property type="match status" value="1"/>
</dbReference>
<dbReference type="EMBL" id="QYYA01000001">
    <property type="protein sequence ID" value="RJG19671.1"/>
    <property type="molecule type" value="Genomic_DNA"/>
</dbReference>
<comment type="similarity">
    <text evidence="3">Belongs to the PNP/MTAP phosphorylase family. MTAP subfamily.</text>
</comment>
<dbReference type="CDD" id="cd09010">
    <property type="entry name" value="MTAP_SsMTAPII_like_MTIP"/>
    <property type="match status" value="1"/>
</dbReference>
<sequence length="246" mass="26379">MLAFIGGTGLTRMDNLRIVDKHAITTRFGEPSAPVVEGELDGQRVLFLARHGDPHVLLPHQVNYRANMVALKEAGATAIVAANAVGGITTLAPTGALVLPDQIIDYTWGRESTLFDDPADPLVHVDFSWPFDTALRDALKARLAASDLKWSDGGCYGATQGPRLETAAEIARMERDGCDIVGMTGMPEAVLARELGIPYAMLSLVVNPGAGKSTHEITMEEIEAVIHDGMANVCQLLAEFASDYRP</sequence>
<dbReference type="NCBIfam" id="NF006599">
    <property type="entry name" value="PRK09136.1"/>
    <property type="match status" value="1"/>
</dbReference>
<gene>
    <name evidence="5" type="ORF">D4A39_02120</name>
</gene>
<feature type="binding site" evidence="3">
    <location>
        <position position="183"/>
    </location>
    <ligand>
        <name>substrate</name>
    </ligand>
</feature>
<reference evidence="5 6" key="1">
    <citation type="submission" date="2018-09" db="EMBL/GenBank/DDBJ databases">
        <title>Alcanivorax profundi sp. nov., isolated from 1000 m-depth seawater of the Mariana Trench.</title>
        <authorList>
            <person name="Liu J."/>
        </authorList>
    </citation>
    <scope>NUCLEOTIDE SEQUENCE [LARGE SCALE GENOMIC DNA]</scope>
    <source>
        <strain evidence="5 6">MTEO17</strain>
    </source>
</reference>
<evidence type="ECO:0000313" key="5">
    <source>
        <dbReference type="EMBL" id="RJG19671.1"/>
    </source>
</evidence>
<dbReference type="InterPro" id="IPR000845">
    <property type="entry name" value="Nucleoside_phosphorylase_d"/>
</dbReference>
<evidence type="ECO:0000256" key="2">
    <source>
        <dbReference type="ARBA" id="ARBA00022679"/>
    </source>
</evidence>
<dbReference type="InterPro" id="IPR010044">
    <property type="entry name" value="MTAP"/>
</dbReference>
<comment type="miscellaneous">
    <text evidence="3">Although this enzyme belongs to the family of MTA phosphorylases based on sequence homology, it lacks several conserved amino acids in the substrate binding pocket that confer specificity towards MTA.</text>
</comment>
<dbReference type="Proteomes" id="UP000283734">
    <property type="component" value="Unassembled WGS sequence"/>
</dbReference>
<evidence type="ECO:0000256" key="1">
    <source>
        <dbReference type="ARBA" id="ARBA00022676"/>
    </source>
</evidence>
<dbReference type="GO" id="GO:0006166">
    <property type="term" value="P:purine ribonucleoside salvage"/>
    <property type="evidence" value="ECO:0007669"/>
    <property type="project" value="UniProtKB-UniRule"/>
</dbReference>
<dbReference type="SUPFAM" id="SSF53167">
    <property type="entry name" value="Purine and uridine phosphorylases"/>
    <property type="match status" value="1"/>
</dbReference>
<comment type="function">
    <text evidence="3">Purine nucleoside phosphorylase involved in purine salvage.</text>
</comment>
<feature type="site" description="Important for substrate specificity" evidence="3">
    <location>
        <position position="219"/>
    </location>
</feature>
<comment type="subunit">
    <text evidence="3">Homohexamer. Dimer of a homotrimer.</text>
</comment>